<dbReference type="Pfam" id="PF05137">
    <property type="entry name" value="PilN"/>
    <property type="match status" value="1"/>
</dbReference>
<evidence type="ECO:0000313" key="4">
    <source>
        <dbReference type="Proteomes" id="UP000184603"/>
    </source>
</evidence>
<accession>A0A1M7YH42</accession>
<reference evidence="3 4" key="1">
    <citation type="submission" date="2016-12" db="EMBL/GenBank/DDBJ databases">
        <authorList>
            <person name="Song W.-J."/>
            <person name="Kurnit D.M."/>
        </authorList>
    </citation>
    <scope>NUCLEOTIDE SEQUENCE [LARGE SCALE GENOMIC DNA]</scope>
    <source>
        <strain evidence="3 4">DSM 18488</strain>
    </source>
</reference>
<organism evidence="3 4">
    <name type="scientific">Desulfopila aestuarii DSM 18488</name>
    <dbReference type="NCBI Taxonomy" id="1121416"/>
    <lineage>
        <taxon>Bacteria</taxon>
        <taxon>Pseudomonadati</taxon>
        <taxon>Thermodesulfobacteriota</taxon>
        <taxon>Desulfobulbia</taxon>
        <taxon>Desulfobulbales</taxon>
        <taxon>Desulfocapsaceae</taxon>
        <taxon>Desulfopila</taxon>
    </lineage>
</organism>
<feature type="region of interest" description="Disordered" evidence="1">
    <location>
        <begin position="175"/>
        <end position="194"/>
    </location>
</feature>
<evidence type="ECO:0000313" key="3">
    <source>
        <dbReference type="EMBL" id="SHO51974.1"/>
    </source>
</evidence>
<dbReference type="InterPro" id="IPR052534">
    <property type="entry name" value="Extracell_DNA_Util/SecSys_Comp"/>
</dbReference>
<dbReference type="OrthoDB" id="5296173at2"/>
<name>A0A1M7YH42_9BACT</name>
<proteinExistence type="predicted"/>
<dbReference type="PANTHER" id="PTHR40278:SF1">
    <property type="entry name" value="DNA UTILIZATION PROTEIN HOFN"/>
    <property type="match status" value="1"/>
</dbReference>
<dbReference type="STRING" id="1121416.SAMN02745220_04313"/>
<protein>
    <submittedName>
        <fullName evidence="3">Type IV pilus assembly protein PilN</fullName>
    </submittedName>
</protein>
<keyword evidence="2" id="KW-1133">Transmembrane helix</keyword>
<dbReference type="EMBL" id="FRFE01000030">
    <property type="protein sequence ID" value="SHO51974.1"/>
    <property type="molecule type" value="Genomic_DNA"/>
</dbReference>
<dbReference type="PANTHER" id="PTHR40278">
    <property type="entry name" value="DNA UTILIZATION PROTEIN HOFN"/>
    <property type="match status" value="1"/>
</dbReference>
<keyword evidence="2" id="KW-0472">Membrane</keyword>
<dbReference type="InterPro" id="IPR007813">
    <property type="entry name" value="PilN"/>
</dbReference>
<gene>
    <name evidence="3" type="ORF">SAMN02745220_04313</name>
</gene>
<dbReference type="RefSeq" id="WP_073615724.1">
    <property type="nucleotide sequence ID" value="NZ_FRFE01000030.1"/>
</dbReference>
<evidence type="ECO:0000256" key="1">
    <source>
        <dbReference type="SAM" id="MobiDB-lite"/>
    </source>
</evidence>
<keyword evidence="4" id="KW-1185">Reference proteome</keyword>
<keyword evidence="2" id="KW-0812">Transmembrane</keyword>
<sequence length="194" mass="21412">MIRINLLPVRQLKKRAKARNQIVAVTIGFIFFLAALGAVAYLQTMKVSALQTAIADTNREIEKFKPVLAQIKQIEATQKELERKSAVIDKLKSDSSLTVRVLDEVANIIDNERMWLLDLNQQGGSLSLNGVALDNQTVAEFMDDLKLSPFVSNVELTDSSLRKIAGRDLKSFSLSCSVSQPAPPQQGENKQSAN</sequence>
<dbReference type="Proteomes" id="UP000184603">
    <property type="component" value="Unassembled WGS sequence"/>
</dbReference>
<evidence type="ECO:0000256" key="2">
    <source>
        <dbReference type="SAM" id="Phobius"/>
    </source>
</evidence>
<dbReference type="AlphaFoldDB" id="A0A1M7YH42"/>
<feature type="transmembrane region" description="Helical" evidence="2">
    <location>
        <begin position="21"/>
        <end position="42"/>
    </location>
</feature>